<proteinExistence type="predicted"/>
<gene>
    <name evidence="3" type="ORF">BJY01DRAFT_195156</name>
</gene>
<dbReference type="Proteomes" id="UP001610446">
    <property type="component" value="Unassembled WGS sequence"/>
</dbReference>
<organism evidence="3 4">
    <name type="scientific">Aspergillus pseudoustus</name>
    <dbReference type="NCBI Taxonomy" id="1810923"/>
    <lineage>
        <taxon>Eukaryota</taxon>
        <taxon>Fungi</taxon>
        <taxon>Dikarya</taxon>
        <taxon>Ascomycota</taxon>
        <taxon>Pezizomycotina</taxon>
        <taxon>Eurotiomycetes</taxon>
        <taxon>Eurotiomycetidae</taxon>
        <taxon>Eurotiales</taxon>
        <taxon>Aspergillaceae</taxon>
        <taxon>Aspergillus</taxon>
        <taxon>Aspergillus subgen. Nidulantes</taxon>
    </lineage>
</organism>
<feature type="coiled-coil region" evidence="1">
    <location>
        <begin position="112"/>
        <end position="139"/>
    </location>
</feature>
<comment type="caution">
    <text evidence="3">The sequence shown here is derived from an EMBL/GenBank/DDBJ whole genome shotgun (WGS) entry which is preliminary data.</text>
</comment>
<evidence type="ECO:0000256" key="2">
    <source>
        <dbReference type="SAM" id="MobiDB-lite"/>
    </source>
</evidence>
<keyword evidence="4" id="KW-1185">Reference proteome</keyword>
<reference evidence="3 4" key="1">
    <citation type="submission" date="2024-07" db="EMBL/GenBank/DDBJ databases">
        <title>Section-level genome sequencing and comparative genomics of Aspergillus sections Usti and Cavernicolus.</title>
        <authorList>
            <consortium name="Lawrence Berkeley National Laboratory"/>
            <person name="Nybo J.L."/>
            <person name="Vesth T.C."/>
            <person name="Theobald S."/>
            <person name="Frisvad J.C."/>
            <person name="Larsen T.O."/>
            <person name="Kjaerboelling I."/>
            <person name="Rothschild-Mancinelli K."/>
            <person name="Lyhne E.K."/>
            <person name="Kogle M.E."/>
            <person name="Barry K."/>
            <person name="Clum A."/>
            <person name="Na H."/>
            <person name="Ledsgaard L."/>
            <person name="Lin J."/>
            <person name="Lipzen A."/>
            <person name="Kuo A."/>
            <person name="Riley R."/>
            <person name="Mondo S."/>
            <person name="Labutti K."/>
            <person name="Haridas S."/>
            <person name="Pangalinan J."/>
            <person name="Salamov A.A."/>
            <person name="Simmons B.A."/>
            <person name="Magnuson J.K."/>
            <person name="Chen J."/>
            <person name="Drula E."/>
            <person name="Henrissat B."/>
            <person name="Wiebenga A."/>
            <person name="Lubbers R.J."/>
            <person name="Gomes A.C."/>
            <person name="Makela M.R."/>
            <person name="Stajich J."/>
            <person name="Grigoriev I.V."/>
            <person name="Mortensen U.H."/>
            <person name="De Vries R.P."/>
            <person name="Baker S.E."/>
            <person name="Andersen M.R."/>
        </authorList>
    </citation>
    <scope>NUCLEOTIDE SEQUENCE [LARGE SCALE GENOMIC DNA]</scope>
    <source>
        <strain evidence="3 4">CBS 123904</strain>
    </source>
</reference>
<feature type="region of interest" description="Disordered" evidence="2">
    <location>
        <begin position="139"/>
        <end position="160"/>
    </location>
</feature>
<accession>A0ABR4KUB3</accession>
<name>A0ABR4KUB3_9EURO</name>
<sequence length="214" mass="24148">MIPITWFLCPFVHVVRHSHNSTCFCNNAVQLISSSSTVRLLSRESVRTTILILVLRWQGKEQWHMAKRAYTASRPSQSASSKKAKRTVNVVFDSKTNCGPADALRKRTLQKTSDAAAVIAELEGKIAQLQRQFEEVKIQKGEDEEGSHGEGILATPRSEELSLEEEHRRFVLFNPKSKTFAVIYLPPSLTVQKLRREKPLLYMAIMAVTSTTAH</sequence>
<evidence type="ECO:0000313" key="3">
    <source>
        <dbReference type="EMBL" id="KAL2855858.1"/>
    </source>
</evidence>
<protein>
    <submittedName>
        <fullName evidence="3">Uncharacterized protein</fullName>
    </submittedName>
</protein>
<evidence type="ECO:0000313" key="4">
    <source>
        <dbReference type="Proteomes" id="UP001610446"/>
    </source>
</evidence>
<evidence type="ECO:0000256" key="1">
    <source>
        <dbReference type="SAM" id="Coils"/>
    </source>
</evidence>
<dbReference type="EMBL" id="JBFXLU010000009">
    <property type="protein sequence ID" value="KAL2855858.1"/>
    <property type="molecule type" value="Genomic_DNA"/>
</dbReference>
<keyword evidence="1" id="KW-0175">Coiled coil</keyword>